<accession>A0A135UB87</accession>
<keyword evidence="2" id="KW-1185">Reference proteome</keyword>
<dbReference type="AlphaFoldDB" id="A0A135UB87"/>
<dbReference type="Proteomes" id="UP000070054">
    <property type="component" value="Unassembled WGS sequence"/>
</dbReference>
<name>A0A135UB87_9PEZI</name>
<protein>
    <submittedName>
        <fullName evidence="1">Uncharacterized protein</fullName>
    </submittedName>
</protein>
<dbReference type="EMBL" id="JEMN01000735">
    <property type="protein sequence ID" value="KXH57660.1"/>
    <property type="molecule type" value="Genomic_DNA"/>
</dbReference>
<organism evidence="1 2">
    <name type="scientific">Colletotrichum nymphaeae SA-01</name>
    <dbReference type="NCBI Taxonomy" id="1460502"/>
    <lineage>
        <taxon>Eukaryota</taxon>
        <taxon>Fungi</taxon>
        <taxon>Dikarya</taxon>
        <taxon>Ascomycota</taxon>
        <taxon>Pezizomycotina</taxon>
        <taxon>Sordariomycetes</taxon>
        <taxon>Hypocreomycetidae</taxon>
        <taxon>Glomerellales</taxon>
        <taxon>Glomerellaceae</taxon>
        <taxon>Colletotrichum</taxon>
        <taxon>Colletotrichum acutatum species complex</taxon>
    </lineage>
</organism>
<sequence length="153" mass="17589">MQEQFTAQSQIRDIEEQKIPVIQLRLSKTQDDIAFLERQIETGTRGRAAAKRRQDELKGEKEELDKVISMAREGLRAAEASRVAAMEIAAEIRNDIKELHGISGRAEKDQWIQGRLQKHADEEKLLRAQAESLFGSNWEERFAAQSDGREQWD</sequence>
<dbReference type="OrthoDB" id="4848273at2759"/>
<evidence type="ECO:0000313" key="1">
    <source>
        <dbReference type="EMBL" id="KXH57660.1"/>
    </source>
</evidence>
<comment type="caution">
    <text evidence="1">The sequence shown here is derived from an EMBL/GenBank/DDBJ whole genome shotgun (WGS) entry which is preliminary data.</text>
</comment>
<gene>
    <name evidence="1" type="ORF">CNYM01_07384</name>
</gene>
<evidence type="ECO:0000313" key="2">
    <source>
        <dbReference type="Proteomes" id="UP000070054"/>
    </source>
</evidence>
<proteinExistence type="predicted"/>
<reference evidence="1 2" key="1">
    <citation type="submission" date="2014-02" db="EMBL/GenBank/DDBJ databases">
        <title>The genome sequence of Colletotrichum nymphaeae SA-01.</title>
        <authorList>
            <person name="Baroncelli R."/>
            <person name="Thon M.R."/>
        </authorList>
    </citation>
    <scope>NUCLEOTIDE SEQUENCE [LARGE SCALE GENOMIC DNA]</scope>
    <source>
        <strain evidence="1 2">SA-01</strain>
    </source>
</reference>